<organism evidence="9 10">
    <name type="scientific">candidate division WOR-1 bacterium RIFCSPLOWO2_02_FULL_46_20</name>
    <dbReference type="NCBI Taxonomy" id="1802567"/>
    <lineage>
        <taxon>Bacteria</taxon>
        <taxon>Bacillati</taxon>
        <taxon>Saganbacteria</taxon>
    </lineage>
</organism>
<dbReference type="AlphaFoldDB" id="A0A1F4RDS9"/>
<dbReference type="NCBIfam" id="TIGR03426">
    <property type="entry name" value="shape_MreD"/>
    <property type="match status" value="1"/>
</dbReference>
<comment type="caution">
    <text evidence="9">The sequence shown here is derived from an EMBL/GenBank/DDBJ whole genome shotgun (WGS) entry which is preliminary data.</text>
</comment>
<evidence type="ECO:0000256" key="5">
    <source>
        <dbReference type="ARBA" id="ARBA00022960"/>
    </source>
</evidence>
<keyword evidence="7 8" id="KW-0472">Membrane</keyword>
<keyword evidence="5" id="KW-0133">Cell shape</keyword>
<dbReference type="EMBL" id="METP01000022">
    <property type="protein sequence ID" value="OGC06276.1"/>
    <property type="molecule type" value="Genomic_DNA"/>
</dbReference>
<evidence type="ECO:0000313" key="10">
    <source>
        <dbReference type="Proteomes" id="UP000176938"/>
    </source>
</evidence>
<keyword evidence="4 8" id="KW-0812">Transmembrane</keyword>
<reference evidence="9 10" key="1">
    <citation type="journal article" date="2016" name="Nat. Commun.">
        <title>Thousands of microbial genomes shed light on interconnected biogeochemical processes in an aquifer system.</title>
        <authorList>
            <person name="Anantharaman K."/>
            <person name="Brown C.T."/>
            <person name="Hug L.A."/>
            <person name="Sharon I."/>
            <person name="Castelle C.J."/>
            <person name="Probst A.J."/>
            <person name="Thomas B.C."/>
            <person name="Singh A."/>
            <person name="Wilkins M.J."/>
            <person name="Karaoz U."/>
            <person name="Brodie E.L."/>
            <person name="Williams K.H."/>
            <person name="Hubbard S.S."/>
            <person name="Banfield J.F."/>
        </authorList>
    </citation>
    <scope>NUCLEOTIDE SEQUENCE [LARGE SCALE GENOMIC DNA]</scope>
</reference>
<evidence type="ECO:0000313" key="9">
    <source>
        <dbReference type="EMBL" id="OGC06276.1"/>
    </source>
</evidence>
<dbReference type="GO" id="GO:0008360">
    <property type="term" value="P:regulation of cell shape"/>
    <property type="evidence" value="ECO:0007669"/>
    <property type="project" value="UniProtKB-KW"/>
</dbReference>
<feature type="transmembrane region" description="Helical" evidence="8">
    <location>
        <begin position="29"/>
        <end position="46"/>
    </location>
</feature>
<keyword evidence="6 8" id="KW-1133">Transmembrane helix</keyword>
<dbReference type="Proteomes" id="UP000176938">
    <property type="component" value="Unassembled WGS sequence"/>
</dbReference>
<proteinExistence type="inferred from homology"/>
<comment type="similarity">
    <text evidence="2">Belongs to the MreD family.</text>
</comment>
<dbReference type="GO" id="GO:0005886">
    <property type="term" value="C:plasma membrane"/>
    <property type="evidence" value="ECO:0007669"/>
    <property type="project" value="UniProtKB-SubCell"/>
</dbReference>
<evidence type="ECO:0000256" key="4">
    <source>
        <dbReference type="ARBA" id="ARBA00022692"/>
    </source>
</evidence>
<evidence type="ECO:0000256" key="6">
    <source>
        <dbReference type="ARBA" id="ARBA00022989"/>
    </source>
</evidence>
<evidence type="ECO:0000256" key="2">
    <source>
        <dbReference type="ARBA" id="ARBA00007776"/>
    </source>
</evidence>
<feature type="transmembrane region" description="Helical" evidence="8">
    <location>
        <begin position="125"/>
        <end position="148"/>
    </location>
</feature>
<evidence type="ECO:0000256" key="7">
    <source>
        <dbReference type="ARBA" id="ARBA00023136"/>
    </source>
</evidence>
<evidence type="ECO:0000256" key="3">
    <source>
        <dbReference type="ARBA" id="ARBA00022475"/>
    </source>
</evidence>
<accession>A0A1F4RDS9</accession>
<dbReference type="InterPro" id="IPR007227">
    <property type="entry name" value="Cell_shape_determining_MreD"/>
</dbReference>
<evidence type="ECO:0000256" key="8">
    <source>
        <dbReference type="SAM" id="Phobius"/>
    </source>
</evidence>
<feature type="transmembrane region" description="Helical" evidence="8">
    <location>
        <begin position="66"/>
        <end position="85"/>
    </location>
</feature>
<feature type="transmembrane region" description="Helical" evidence="8">
    <location>
        <begin position="97"/>
        <end position="119"/>
    </location>
</feature>
<name>A0A1F4RDS9_UNCSA</name>
<comment type="subcellular location">
    <subcellularLocation>
        <location evidence="1">Cell membrane</location>
        <topology evidence="1">Multi-pass membrane protein</topology>
    </subcellularLocation>
</comment>
<keyword evidence="3" id="KW-1003">Cell membrane</keyword>
<sequence>MRLLKILLYLLFITVLQTVVLARFNLFGFAPDLILVSVIIFAVLGGRNRATLFAAGSGFIQDILCFGVYLNVLTKVVAAAVVAIVKESFLGNEYALILSLVAVLTPGTLIVEGMLYLFVLGRNVYLPHFFLTIIVTTILNLIVVPILLSFMRQLARE</sequence>
<evidence type="ECO:0000256" key="1">
    <source>
        <dbReference type="ARBA" id="ARBA00004651"/>
    </source>
</evidence>
<gene>
    <name evidence="9" type="ORF">A3H38_01055</name>
</gene>
<protein>
    <submittedName>
        <fullName evidence="9">Rod shape-determining protein MreD</fullName>
    </submittedName>
</protein>